<dbReference type="Proteomes" id="UP001204798">
    <property type="component" value="Unassembled WGS sequence"/>
</dbReference>
<reference evidence="10 11" key="1">
    <citation type="submission" date="2022-08" db="EMBL/GenBank/DDBJ databases">
        <title>Bacterial and archaeal communities from various locations to study Microbial Dark Matter (Phase II).</title>
        <authorList>
            <person name="Stepanauskas R."/>
        </authorList>
    </citation>
    <scope>NUCLEOTIDE SEQUENCE [LARGE SCALE GENOMIC DNA]</scope>
    <source>
        <strain evidence="10 11">PD1</strain>
    </source>
</reference>
<evidence type="ECO:0000256" key="6">
    <source>
        <dbReference type="ARBA" id="ARBA00022884"/>
    </source>
</evidence>
<evidence type="ECO:0000259" key="9">
    <source>
        <dbReference type="Pfam" id="PF03787"/>
    </source>
</evidence>
<dbReference type="InterPro" id="IPR013412">
    <property type="entry name" value="CRISPR-assoc_RAMP_Csm3"/>
</dbReference>
<dbReference type="InterPro" id="IPR052216">
    <property type="entry name" value="CRISPR_Csm3_endoribonuclease"/>
</dbReference>
<dbReference type="PANTHER" id="PTHR35579:SF3">
    <property type="entry name" value="CRISPR SYSTEM CMS ENDORIBONUCLEASE CSM3"/>
    <property type="match status" value="1"/>
</dbReference>
<keyword evidence="11" id="KW-1185">Reference proteome</keyword>
<dbReference type="EMBL" id="JANUCP010000002">
    <property type="protein sequence ID" value="MCS3918749.1"/>
    <property type="molecule type" value="Genomic_DNA"/>
</dbReference>
<keyword evidence="6" id="KW-0694">RNA-binding</keyword>
<evidence type="ECO:0000256" key="7">
    <source>
        <dbReference type="ARBA" id="ARBA00023118"/>
    </source>
</evidence>
<keyword evidence="3" id="KW-0540">Nuclease</keyword>
<dbReference type="PANTHER" id="PTHR35579">
    <property type="entry name" value="CRISPR SYSTEM CMS ENDORIBONUCLEASE CSM3"/>
    <property type="match status" value="1"/>
</dbReference>
<keyword evidence="4" id="KW-0255">Endonuclease</keyword>
<evidence type="ECO:0000256" key="5">
    <source>
        <dbReference type="ARBA" id="ARBA00022801"/>
    </source>
</evidence>
<accession>A0ABT2ELD5</accession>
<comment type="caution">
    <text evidence="10">The sequence shown here is derived from an EMBL/GenBank/DDBJ whole genome shotgun (WGS) entry which is preliminary data.</text>
</comment>
<evidence type="ECO:0000313" key="10">
    <source>
        <dbReference type="EMBL" id="MCS3918749.1"/>
    </source>
</evidence>
<name>A0ABT2ELD5_9BACT</name>
<dbReference type="NCBIfam" id="TIGR02582">
    <property type="entry name" value="cas7_TM1809"/>
    <property type="match status" value="1"/>
</dbReference>
<protein>
    <recommendedName>
        <fullName evidence="2">CRISPR system Cms endoribonuclease Csm3</fullName>
    </recommendedName>
    <alternativeName>
        <fullName evidence="8">CRISPR type III A-associated RAMP protein Csm3</fullName>
    </alternativeName>
</protein>
<sequence>MAQSKLAPKLLGKVVISATIKAVTGLRIGAATSGLDIGGVDQPVLRDPVTDKPYIPGSSLKGKLRSLLTKAYGLQLQQLVRTPVEVWIHWCETEQEYQRCCICPTFGQFPSGPGQRRYDFVTPTRLIVRDAKLLDELEVTDEEGNVRRLRWQDVETDLPYTEVKMEVALDIITAASNPRQMERVPAGALFGGDDLLLFSVFDKLEQNGKVVIDPQKERERLRAVFLAMRLLEDDYLGASGTRGYGKIKFQDITVKWRSLDFYRDPQKHPEVELWKPECGDLSELLKKFDEVFSEASWGKWSNKVHAQTTQA</sequence>
<dbReference type="InterPro" id="IPR005537">
    <property type="entry name" value="RAMP_III_fam"/>
</dbReference>
<dbReference type="RefSeq" id="WP_259094784.1">
    <property type="nucleotide sequence ID" value="NZ_CP130454.1"/>
</dbReference>
<evidence type="ECO:0000256" key="1">
    <source>
        <dbReference type="ARBA" id="ARBA00006342"/>
    </source>
</evidence>
<comment type="similarity">
    <text evidence="1">Belongs to the CRISPR-associated Csm3 family.</text>
</comment>
<proteinExistence type="inferred from homology"/>
<keyword evidence="7" id="KW-0051">Antiviral defense</keyword>
<keyword evidence="5" id="KW-0378">Hydrolase</keyword>
<dbReference type="Pfam" id="PF03787">
    <property type="entry name" value="RAMPs"/>
    <property type="match status" value="1"/>
</dbReference>
<gene>
    <name evidence="10" type="ORF">M2350_001149</name>
</gene>
<organism evidence="10 11">
    <name type="scientific">Candidatus Fervidibacter sacchari</name>
    <dbReference type="NCBI Taxonomy" id="1448929"/>
    <lineage>
        <taxon>Bacteria</taxon>
        <taxon>Candidatus Fervidibacterota</taxon>
        <taxon>Candidatus Fervidibacter</taxon>
    </lineage>
</organism>
<feature type="domain" description="CRISPR type III-associated protein" evidence="9">
    <location>
        <begin position="19"/>
        <end position="248"/>
    </location>
</feature>
<evidence type="ECO:0000313" key="11">
    <source>
        <dbReference type="Proteomes" id="UP001204798"/>
    </source>
</evidence>
<evidence type="ECO:0000256" key="2">
    <source>
        <dbReference type="ARBA" id="ARBA00022150"/>
    </source>
</evidence>
<evidence type="ECO:0000256" key="3">
    <source>
        <dbReference type="ARBA" id="ARBA00022722"/>
    </source>
</evidence>
<evidence type="ECO:0000256" key="8">
    <source>
        <dbReference type="ARBA" id="ARBA00033183"/>
    </source>
</evidence>
<evidence type="ECO:0000256" key="4">
    <source>
        <dbReference type="ARBA" id="ARBA00022759"/>
    </source>
</evidence>